<dbReference type="SUPFAM" id="SSF46785">
    <property type="entry name" value="Winged helix' DNA-binding domain"/>
    <property type="match status" value="1"/>
</dbReference>
<dbReference type="EMBL" id="BMFJ01000001">
    <property type="protein sequence ID" value="GGE18802.1"/>
    <property type="molecule type" value="Genomic_DNA"/>
</dbReference>
<dbReference type="SMART" id="SM00895">
    <property type="entry name" value="FCD"/>
    <property type="match status" value="1"/>
</dbReference>
<dbReference type="GO" id="GO:0003677">
    <property type="term" value="F:DNA binding"/>
    <property type="evidence" value="ECO:0007669"/>
    <property type="project" value="UniProtKB-KW"/>
</dbReference>
<proteinExistence type="predicted"/>
<protein>
    <recommendedName>
        <fullName evidence="4">HTH gntR-type domain-containing protein</fullName>
    </recommendedName>
</protein>
<keyword evidence="6" id="KW-1185">Reference proteome</keyword>
<dbReference type="SMART" id="SM00345">
    <property type="entry name" value="HTH_GNTR"/>
    <property type="match status" value="1"/>
</dbReference>
<dbReference type="InterPro" id="IPR008920">
    <property type="entry name" value="TF_FadR/GntR_C"/>
</dbReference>
<reference evidence="6" key="1">
    <citation type="journal article" date="2019" name="Int. J. Syst. Evol. Microbiol.">
        <title>The Global Catalogue of Microorganisms (GCM) 10K type strain sequencing project: providing services to taxonomists for standard genome sequencing and annotation.</title>
        <authorList>
            <consortium name="The Broad Institute Genomics Platform"/>
            <consortium name="The Broad Institute Genome Sequencing Center for Infectious Disease"/>
            <person name="Wu L."/>
            <person name="Ma J."/>
        </authorList>
    </citation>
    <scope>NUCLEOTIDE SEQUENCE [LARGE SCALE GENOMIC DNA]</scope>
    <source>
        <strain evidence="6">CGMCC 1.12664</strain>
    </source>
</reference>
<name>A0A916ZY80_9RHOB</name>
<dbReference type="RefSeq" id="WP_188476001.1">
    <property type="nucleotide sequence ID" value="NZ_BMFJ01000001.1"/>
</dbReference>
<dbReference type="PROSITE" id="PS50949">
    <property type="entry name" value="HTH_GNTR"/>
    <property type="match status" value="1"/>
</dbReference>
<accession>A0A916ZY80</accession>
<keyword evidence="2" id="KW-0238">DNA-binding</keyword>
<evidence type="ECO:0000259" key="4">
    <source>
        <dbReference type="PROSITE" id="PS50949"/>
    </source>
</evidence>
<dbReference type="InterPro" id="IPR000524">
    <property type="entry name" value="Tscrpt_reg_HTH_GntR"/>
</dbReference>
<dbReference type="InterPro" id="IPR036390">
    <property type="entry name" value="WH_DNA-bd_sf"/>
</dbReference>
<evidence type="ECO:0000256" key="1">
    <source>
        <dbReference type="ARBA" id="ARBA00023015"/>
    </source>
</evidence>
<dbReference type="InterPro" id="IPR036388">
    <property type="entry name" value="WH-like_DNA-bd_sf"/>
</dbReference>
<comment type="caution">
    <text evidence="5">The sequence shown here is derived from an EMBL/GenBank/DDBJ whole genome shotgun (WGS) entry which is preliminary data.</text>
</comment>
<dbReference type="PANTHER" id="PTHR43537">
    <property type="entry name" value="TRANSCRIPTIONAL REGULATOR, GNTR FAMILY"/>
    <property type="match status" value="1"/>
</dbReference>
<evidence type="ECO:0000256" key="3">
    <source>
        <dbReference type="ARBA" id="ARBA00023163"/>
    </source>
</evidence>
<dbReference type="Gene3D" id="1.10.10.10">
    <property type="entry name" value="Winged helix-like DNA-binding domain superfamily/Winged helix DNA-binding domain"/>
    <property type="match status" value="1"/>
</dbReference>
<dbReference type="GO" id="GO:0003700">
    <property type="term" value="F:DNA-binding transcription factor activity"/>
    <property type="evidence" value="ECO:0007669"/>
    <property type="project" value="InterPro"/>
</dbReference>
<dbReference type="PANTHER" id="PTHR43537:SF20">
    <property type="entry name" value="HTH-TYPE TRANSCRIPTIONAL REPRESSOR GLAR"/>
    <property type="match status" value="1"/>
</dbReference>
<keyword evidence="1" id="KW-0805">Transcription regulation</keyword>
<evidence type="ECO:0000313" key="6">
    <source>
        <dbReference type="Proteomes" id="UP000612855"/>
    </source>
</evidence>
<dbReference type="Gene3D" id="1.20.120.530">
    <property type="entry name" value="GntR ligand-binding domain-like"/>
    <property type="match status" value="1"/>
</dbReference>
<sequence length="229" mass="25673">MIFGRGSGEDDTVVAMLASALRRDISFGTLLPDQKLKIDALRQRYGGSNHSMRETLRILSAEGLVEATAQRGFRVTSATAQDLADICLVRGEVERIALRLSMEQGETAWEGRVIAAHHALRKAEDRIARRPDDLSALEWDEACRAFSVALISACDSPRLMDLHRKFFDQSRRYRLALLREGRLDFDARRDRQAALVQSVLARDTERALSVLMRDIEAEFTSGNQVRTGG</sequence>
<organism evidence="5 6">
    <name type="scientific">Primorskyibacter flagellatus</name>
    <dbReference type="NCBI Taxonomy" id="1387277"/>
    <lineage>
        <taxon>Bacteria</taxon>
        <taxon>Pseudomonadati</taxon>
        <taxon>Pseudomonadota</taxon>
        <taxon>Alphaproteobacteria</taxon>
        <taxon>Rhodobacterales</taxon>
        <taxon>Roseobacteraceae</taxon>
        <taxon>Primorskyibacter</taxon>
    </lineage>
</organism>
<dbReference type="SUPFAM" id="SSF48008">
    <property type="entry name" value="GntR ligand-binding domain-like"/>
    <property type="match status" value="1"/>
</dbReference>
<feature type="domain" description="HTH gntR-type" evidence="4">
    <location>
        <begin position="11"/>
        <end position="78"/>
    </location>
</feature>
<gene>
    <name evidence="5" type="ORF">GCM10011360_04460</name>
</gene>
<dbReference type="Pfam" id="PF07729">
    <property type="entry name" value="FCD"/>
    <property type="match status" value="1"/>
</dbReference>
<evidence type="ECO:0000313" key="5">
    <source>
        <dbReference type="EMBL" id="GGE18802.1"/>
    </source>
</evidence>
<dbReference type="InterPro" id="IPR011711">
    <property type="entry name" value="GntR_C"/>
</dbReference>
<dbReference type="Proteomes" id="UP000612855">
    <property type="component" value="Unassembled WGS sequence"/>
</dbReference>
<evidence type="ECO:0000256" key="2">
    <source>
        <dbReference type="ARBA" id="ARBA00023125"/>
    </source>
</evidence>
<dbReference type="Pfam" id="PF00392">
    <property type="entry name" value="GntR"/>
    <property type="match status" value="1"/>
</dbReference>
<dbReference type="AlphaFoldDB" id="A0A916ZY80"/>
<keyword evidence="3" id="KW-0804">Transcription</keyword>